<evidence type="ECO:0000256" key="3">
    <source>
        <dbReference type="ARBA" id="ARBA00023274"/>
    </source>
</evidence>
<comment type="caution">
    <text evidence="4">The sequence shown here is derived from an EMBL/GenBank/DDBJ whole genome shotgun (WGS) entry which is preliminary data.</text>
</comment>
<dbReference type="InterPro" id="IPR057268">
    <property type="entry name" value="Ribosomal_L18"/>
</dbReference>
<dbReference type="SUPFAM" id="SSF53137">
    <property type="entry name" value="Translational machinery components"/>
    <property type="match status" value="1"/>
</dbReference>
<comment type="similarity">
    <text evidence="1">Belongs to the universal ribosomal protein uL18 family.</text>
</comment>
<reference evidence="4 5" key="1">
    <citation type="submission" date="2017-09" db="EMBL/GenBank/DDBJ databases">
        <title>Depth-based differentiation of microbial function through sediment-hosted aquifers and enrichment of novel symbionts in the deep terrestrial subsurface.</title>
        <authorList>
            <person name="Probst A.J."/>
            <person name="Ladd B."/>
            <person name="Jarett J.K."/>
            <person name="Geller-Mcgrath D.E."/>
            <person name="Sieber C.M."/>
            <person name="Emerson J.B."/>
            <person name="Anantharaman K."/>
            <person name="Thomas B.C."/>
            <person name="Malmstrom R."/>
            <person name="Stieglmeier M."/>
            <person name="Klingl A."/>
            <person name="Woyke T."/>
            <person name="Ryan C.M."/>
            <person name="Banfield J.F."/>
        </authorList>
    </citation>
    <scope>NUCLEOTIDE SEQUENCE [LARGE SCALE GENOMIC DNA]</scope>
    <source>
        <strain evidence="4">CG10_big_fil_rev_8_21_14_0_10_32_10</strain>
    </source>
</reference>
<name>A0A2H0RCC0_UNCKA</name>
<dbReference type="EMBL" id="PCXU01000013">
    <property type="protein sequence ID" value="PIR43694.1"/>
    <property type="molecule type" value="Genomic_DNA"/>
</dbReference>
<dbReference type="GO" id="GO:0006412">
    <property type="term" value="P:translation"/>
    <property type="evidence" value="ECO:0007669"/>
    <property type="project" value="InterPro"/>
</dbReference>
<keyword evidence="3" id="KW-0687">Ribonucleoprotein</keyword>
<dbReference type="InterPro" id="IPR005484">
    <property type="entry name" value="Ribosomal_uL18_bac/plant/anim"/>
</dbReference>
<keyword evidence="2 4" id="KW-0689">Ribosomal protein</keyword>
<sequence length="108" mass="12155">MISNRNKIKKGIEHKTNININKPSLKVFRSNVFTYAIIVGVDKKVIRSFSTKNLKGNKTESAFKIGELAGEFIIKNKIENIFFNRSGYTYQGRVKAVAEGARKAGVNF</sequence>
<organism evidence="4 5">
    <name type="scientific">candidate division WWE3 bacterium CG10_big_fil_rev_8_21_14_0_10_32_10</name>
    <dbReference type="NCBI Taxonomy" id="1975090"/>
    <lineage>
        <taxon>Bacteria</taxon>
        <taxon>Katanobacteria</taxon>
    </lineage>
</organism>
<dbReference type="Proteomes" id="UP000230214">
    <property type="component" value="Unassembled WGS sequence"/>
</dbReference>
<dbReference type="GO" id="GO:1990904">
    <property type="term" value="C:ribonucleoprotein complex"/>
    <property type="evidence" value="ECO:0007669"/>
    <property type="project" value="UniProtKB-KW"/>
</dbReference>
<evidence type="ECO:0000256" key="2">
    <source>
        <dbReference type="ARBA" id="ARBA00022980"/>
    </source>
</evidence>
<evidence type="ECO:0000313" key="4">
    <source>
        <dbReference type="EMBL" id="PIR43694.1"/>
    </source>
</evidence>
<accession>A0A2H0RCC0</accession>
<dbReference type="Pfam" id="PF00861">
    <property type="entry name" value="Ribosomal_L18p"/>
    <property type="match status" value="1"/>
</dbReference>
<protein>
    <submittedName>
        <fullName evidence="4">50S ribosomal protein L18</fullName>
    </submittedName>
</protein>
<dbReference type="AlphaFoldDB" id="A0A2H0RCC0"/>
<proteinExistence type="inferred from homology"/>
<evidence type="ECO:0000313" key="5">
    <source>
        <dbReference type="Proteomes" id="UP000230214"/>
    </source>
</evidence>
<gene>
    <name evidence="4" type="primary">rplR</name>
    <name evidence="4" type="ORF">COV24_01400</name>
</gene>
<dbReference type="GO" id="GO:0003735">
    <property type="term" value="F:structural constituent of ribosome"/>
    <property type="evidence" value="ECO:0007669"/>
    <property type="project" value="InterPro"/>
</dbReference>
<evidence type="ECO:0000256" key="1">
    <source>
        <dbReference type="ARBA" id="ARBA00007116"/>
    </source>
</evidence>
<dbReference type="CDD" id="cd00432">
    <property type="entry name" value="Ribosomal_L18_L5e"/>
    <property type="match status" value="1"/>
</dbReference>
<dbReference type="Gene3D" id="3.30.420.100">
    <property type="match status" value="1"/>
</dbReference>
<dbReference type="GO" id="GO:0005840">
    <property type="term" value="C:ribosome"/>
    <property type="evidence" value="ECO:0007669"/>
    <property type="project" value="UniProtKB-KW"/>
</dbReference>